<protein>
    <submittedName>
        <fullName evidence="7">HAMP domain-containing protein</fullName>
    </submittedName>
</protein>
<dbReference type="SMART" id="SM00304">
    <property type="entry name" value="HAMP"/>
    <property type="match status" value="1"/>
</dbReference>
<evidence type="ECO:0000256" key="4">
    <source>
        <dbReference type="SAM" id="Phobius"/>
    </source>
</evidence>
<keyword evidence="8" id="KW-1185">Reference proteome</keyword>
<dbReference type="Pfam" id="PF00015">
    <property type="entry name" value="MCPsignal"/>
    <property type="match status" value="1"/>
</dbReference>
<dbReference type="PRINTS" id="PR00260">
    <property type="entry name" value="CHEMTRNSDUCR"/>
</dbReference>
<comment type="caution">
    <text evidence="7">The sequence shown here is derived from an EMBL/GenBank/DDBJ whole genome shotgun (WGS) entry which is preliminary data.</text>
</comment>
<feature type="domain" description="Methyl-accepting transducer" evidence="5">
    <location>
        <begin position="430"/>
        <end position="659"/>
    </location>
</feature>
<dbReference type="PANTHER" id="PTHR32089">
    <property type="entry name" value="METHYL-ACCEPTING CHEMOTAXIS PROTEIN MCPB"/>
    <property type="match status" value="1"/>
</dbReference>
<dbReference type="Gene3D" id="1.10.287.950">
    <property type="entry name" value="Methyl-accepting chemotaxis protein"/>
    <property type="match status" value="1"/>
</dbReference>
<evidence type="ECO:0000259" key="6">
    <source>
        <dbReference type="PROSITE" id="PS50885"/>
    </source>
</evidence>
<gene>
    <name evidence="7" type="ORF">F1654_13505</name>
</gene>
<proteinExistence type="inferred from homology"/>
<evidence type="ECO:0000256" key="1">
    <source>
        <dbReference type="ARBA" id="ARBA00023224"/>
    </source>
</evidence>
<dbReference type="InterPro" id="IPR004090">
    <property type="entry name" value="Chemotax_Me-accpt_rcpt"/>
</dbReference>
<evidence type="ECO:0000313" key="8">
    <source>
        <dbReference type="Proteomes" id="UP000325122"/>
    </source>
</evidence>
<comment type="similarity">
    <text evidence="2">Belongs to the methyl-accepting chemotaxis (MCP) protein family.</text>
</comment>
<keyword evidence="4" id="KW-0472">Membrane</keyword>
<reference evidence="7 8" key="1">
    <citation type="submission" date="2019-09" db="EMBL/GenBank/DDBJ databases">
        <authorList>
            <person name="Kevbrin V."/>
            <person name="Grouzdev D.S."/>
        </authorList>
    </citation>
    <scope>NUCLEOTIDE SEQUENCE [LARGE SCALE GENOMIC DNA]</scope>
    <source>
        <strain evidence="7 8">G-192</strain>
    </source>
</reference>
<feature type="transmembrane region" description="Helical" evidence="4">
    <location>
        <begin position="12"/>
        <end position="34"/>
    </location>
</feature>
<dbReference type="PANTHER" id="PTHR32089:SF112">
    <property type="entry name" value="LYSOZYME-LIKE PROTEIN-RELATED"/>
    <property type="match status" value="1"/>
</dbReference>
<keyword evidence="4" id="KW-1133">Transmembrane helix</keyword>
<dbReference type="InterPro" id="IPR004089">
    <property type="entry name" value="MCPsignal_dom"/>
</dbReference>
<dbReference type="InterPro" id="IPR003660">
    <property type="entry name" value="HAMP_dom"/>
</dbReference>
<dbReference type="AlphaFoldDB" id="A0A5M6ZBB1"/>
<evidence type="ECO:0000259" key="5">
    <source>
        <dbReference type="PROSITE" id="PS50111"/>
    </source>
</evidence>
<dbReference type="EMBL" id="VWOJ01000005">
    <property type="protein sequence ID" value="KAA5801067.1"/>
    <property type="molecule type" value="Genomic_DNA"/>
</dbReference>
<feature type="domain" description="HAMP" evidence="6">
    <location>
        <begin position="331"/>
        <end position="383"/>
    </location>
</feature>
<evidence type="ECO:0000256" key="3">
    <source>
        <dbReference type="PROSITE-ProRule" id="PRU00284"/>
    </source>
</evidence>
<dbReference type="InterPro" id="IPR038188">
    <property type="entry name" value="TorS_sensor_sf"/>
</dbReference>
<keyword evidence="1 3" id="KW-0807">Transducer</keyword>
<dbReference type="Proteomes" id="UP000325122">
    <property type="component" value="Unassembled WGS sequence"/>
</dbReference>
<accession>A0A5M6ZBB1</accession>
<dbReference type="Gene3D" id="6.10.340.10">
    <property type="match status" value="1"/>
</dbReference>
<name>A0A5M6ZBB1_9PROT</name>
<dbReference type="SUPFAM" id="SSF58104">
    <property type="entry name" value="Methyl-accepting chemotaxis protein (MCP) signaling domain"/>
    <property type="match status" value="1"/>
</dbReference>
<keyword evidence="4" id="KW-0812">Transmembrane</keyword>
<dbReference type="GO" id="GO:0006935">
    <property type="term" value="P:chemotaxis"/>
    <property type="evidence" value="ECO:0007669"/>
    <property type="project" value="InterPro"/>
</dbReference>
<dbReference type="PROSITE" id="PS50111">
    <property type="entry name" value="CHEMOTAXIS_TRANSDUC_2"/>
    <property type="match status" value="1"/>
</dbReference>
<dbReference type="GO" id="GO:0004888">
    <property type="term" value="F:transmembrane signaling receptor activity"/>
    <property type="evidence" value="ECO:0007669"/>
    <property type="project" value="InterPro"/>
</dbReference>
<evidence type="ECO:0000256" key="2">
    <source>
        <dbReference type="ARBA" id="ARBA00029447"/>
    </source>
</evidence>
<dbReference type="RefSeq" id="WP_150024086.1">
    <property type="nucleotide sequence ID" value="NZ_VWOJ01000005.1"/>
</dbReference>
<evidence type="ECO:0000313" key="7">
    <source>
        <dbReference type="EMBL" id="KAA5801067.1"/>
    </source>
</evidence>
<sequence length="679" mass="69518">MKIALHSVQTRLIAAFGATIAIMLAVIAAGLIAFTQAGGALDDVVERTAPRAAAAQSLQAASAALTGEFAAFSRARDAVDRTVSASRLDALMEEASGAVADLRTAGLDASAVDALYQALNDVREAVDAAAGPVGQRLDAQNARETALNEALRERARAAEALEAALDTSNDEGVIETLLRASMAVNLAATRYAELGAAASASDIAAVEDAFEIAADEVRINLAILGEAAGAQVTAPVDALLGFGEGASSLFTLRRSELEAAATAEDLVEEARIADAELAELVRATREDALAQQGAASEAGRAAITAGAAIMIVFALAGLAFGAGVIWFYISRNLLRRLKRISQTMTGLAGGEIGEELTDDGRDEIAGMARAVAVFRQNAIERQRLASERESDEAARKARAEAIETLIAEFETVSQRALTAVSEAAQEMDSAALALTESSRSAGETTAQVNQSGARAAENVDTVAAAAEEMTGSISEIAQQIARSTEIAQTAAERVTETNTDVAALNEAASRIGDIVRLINDIAEQTNLLALNATIEAARAGEAGKGFAVVASEVKSLAEQTSKATSSISDQVGGIQSATGKAVTAIGNIGEVISEMNAISAAIAAAMEEQRAAASEITRAAQDAASGTRDVSQSISRVDAAASETGQCAAQVSAASEALNRESGTLRGAVSQFLTGVRAA</sequence>
<dbReference type="GO" id="GO:0007165">
    <property type="term" value="P:signal transduction"/>
    <property type="evidence" value="ECO:0007669"/>
    <property type="project" value="UniProtKB-KW"/>
</dbReference>
<dbReference type="PROSITE" id="PS50885">
    <property type="entry name" value="HAMP"/>
    <property type="match status" value="1"/>
</dbReference>
<dbReference type="SMART" id="SM00283">
    <property type="entry name" value="MA"/>
    <property type="match status" value="1"/>
</dbReference>
<dbReference type="Gene3D" id="1.20.58.920">
    <property type="match status" value="1"/>
</dbReference>
<feature type="transmembrane region" description="Helical" evidence="4">
    <location>
        <begin position="305"/>
        <end position="329"/>
    </location>
</feature>
<dbReference type="GO" id="GO:0016020">
    <property type="term" value="C:membrane"/>
    <property type="evidence" value="ECO:0007669"/>
    <property type="project" value="InterPro"/>
</dbReference>
<organism evidence="7 8">
    <name type="scientific">Alkalicaulis satelles</name>
    <dbReference type="NCBI Taxonomy" id="2609175"/>
    <lineage>
        <taxon>Bacteria</taxon>
        <taxon>Pseudomonadati</taxon>
        <taxon>Pseudomonadota</taxon>
        <taxon>Alphaproteobacteria</taxon>
        <taxon>Maricaulales</taxon>
        <taxon>Maricaulaceae</taxon>
        <taxon>Alkalicaulis</taxon>
    </lineage>
</organism>
<dbReference type="Pfam" id="PF00672">
    <property type="entry name" value="HAMP"/>
    <property type="match status" value="1"/>
</dbReference>